<accession>A0AC61SAA5</accession>
<proteinExistence type="predicted"/>
<dbReference type="EMBL" id="QYBA01000159">
    <property type="protein sequence ID" value="TKY91630.1"/>
    <property type="molecule type" value="Genomic_DNA"/>
</dbReference>
<protein>
    <submittedName>
        <fullName evidence="1">Thermosome subunit</fullName>
    </submittedName>
</protein>
<dbReference type="Proteomes" id="UP000315423">
    <property type="component" value="Unassembled WGS sequence"/>
</dbReference>
<organism evidence="1 2">
    <name type="scientific">Candidatus Methanomarinus sp</name>
    <dbReference type="NCBI Taxonomy" id="3386244"/>
    <lineage>
        <taxon>Archaea</taxon>
        <taxon>Methanobacteriati</taxon>
        <taxon>Methanobacteriota</taxon>
        <taxon>Stenosarchaea group</taxon>
        <taxon>Methanomicrobia</taxon>
        <taxon>Methanosarcinales</taxon>
        <taxon>ANME-2 cluster</taxon>
        <taxon>Candidatus Methanocomedenaceae</taxon>
        <taxon>Candidatus Methanomarinus</taxon>
    </lineage>
</organism>
<evidence type="ECO:0000313" key="1">
    <source>
        <dbReference type="EMBL" id="TKY91630.1"/>
    </source>
</evidence>
<comment type="caution">
    <text evidence="1">The sequence shown here is derived from an EMBL/GenBank/DDBJ whole genome shotgun (WGS) entry which is preliminary data.</text>
</comment>
<sequence length="549" mass="59213">MAGVDNQPIIIIDPTKTRTTGRDAQSMNITAARAVAEAVKTTLGPKGMDKMLVNGVGDITVTNDGAQILEQIDVQHPAAIMMIEVSKTQDQEVGDGTTSAVVLGGELLGQAEKLIGMNVHPTIIVNGYRIAARKAEEILQSAAITVTGDDSDILRKIALTALSGKGSEMAIDDLADMCVEAIRIIFKADQTDIEHNIQILHQRGGSIRDTNLIRGIVIDKARAQSNMPKRIDNAKIAVIDVGIQVQRTSNDAKIKISSPDQLDEAYHEEYQTVKDQVDGLIKAGANVVVTEKGIDDISLHYLASKNIIAIRRAKEDEIKKIVKATGAVIRSTAIDFSPEDLGSADVVEERGLGNYKMIYFEGCNNPGAVTIMIHSGADFIADELERAINDALFVVKVVLDEGKIMYGGGAPEIEVSTRLNEYASTLSGREQLAVTAFAEAVEGVPRSLIENAGLDPVDILVKIRSEHKKGNRTVGLNVLTGKVMDMKHTSVVEPLKVKIQSIKSATDAAAMILRVDDVFESKYTGLMDVKPEHRVDSYDGITAPDLDDD</sequence>
<evidence type="ECO:0000313" key="2">
    <source>
        <dbReference type="Proteomes" id="UP000315423"/>
    </source>
</evidence>
<reference evidence="1" key="1">
    <citation type="submission" date="2018-09" db="EMBL/GenBank/DDBJ databases">
        <title>A genomic encyclopedia of anaerobic methanotrophic archaea.</title>
        <authorList>
            <person name="Skennerton C.T."/>
            <person name="Chadwick G.L."/>
            <person name="Laso-Perez R."/>
            <person name="Leu A.O."/>
            <person name="Speth D.R."/>
            <person name="Yu H."/>
            <person name="Morgan-Lang C."/>
            <person name="Hatzenpichler R."/>
            <person name="Goudeau D."/>
            <person name="Malmstrom R."/>
            <person name="Woyke T."/>
            <person name="Hallam S."/>
            <person name="Tyson G.W."/>
            <person name="Wegener G."/>
            <person name="Boetius A."/>
            <person name="Orphan V.J."/>
        </authorList>
    </citation>
    <scope>NUCLEOTIDE SEQUENCE</scope>
    <source>
        <strain evidence="1">CONS3730D10UFb2</strain>
    </source>
</reference>
<gene>
    <name evidence="1" type="ORF">C5S46_04815</name>
</gene>
<name>A0AC61SAA5_9EURY</name>